<comment type="caution">
    <text evidence="3">The sequence shown here is derived from an EMBL/GenBank/DDBJ whole genome shotgun (WGS) entry which is preliminary data.</text>
</comment>
<dbReference type="InterPro" id="IPR001810">
    <property type="entry name" value="F-box_dom"/>
</dbReference>
<dbReference type="InterPro" id="IPR036047">
    <property type="entry name" value="F-box-like_dom_sf"/>
</dbReference>
<name>A0A8H6SLW4_9AGAR</name>
<dbReference type="Pfam" id="PF12937">
    <property type="entry name" value="F-box-like"/>
    <property type="match status" value="1"/>
</dbReference>
<dbReference type="SUPFAM" id="SSF81383">
    <property type="entry name" value="F-box domain"/>
    <property type="match status" value="1"/>
</dbReference>
<reference evidence="3" key="1">
    <citation type="submission" date="2020-05" db="EMBL/GenBank/DDBJ databases">
        <title>Mycena genomes resolve the evolution of fungal bioluminescence.</title>
        <authorList>
            <person name="Tsai I.J."/>
        </authorList>
    </citation>
    <scope>NUCLEOTIDE SEQUENCE</scope>
    <source>
        <strain evidence="3">171206Taipei</strain>
    </source>
</reference>
<dbReference type="OrthoDB" id="3038019at2759"/>
<sequence>MHRLIAMPRRDVEPSGTHGPHQSARPVRNVPGPGSSLFRFTELPPEMCLLIIENCSPYDLVQLNATSKVIRSFIGSHQYLWERSLLNLKRGNCDAVPSPPRIQATGNYSVTAYIAWIFGGGSCSIRNCSRATHNLPWSFILGLRACSRSCQEMLMSKDYIFFDVAHIYDDSLLSRWLPHLVIETPQTPIPIHAYLRKLLTAARHELHCAERVNPKPKRKSSEKHNPFALRDLYEDYPKRQDARLLLEENARRLTEWVGNYLKEKVMVIKANTDFLRATVSGSQTELNLNRVLQTPTLGRLLHAFNRDLEILTPSVWEQNRDAIMTELATTPHIKDLHCSSSKLSDCTSSHPSDQGKRRCPDCPRSSRLYSTHALRDHRSAKHASAAKC</sequence>
<dbReference type="RefSeq" id="XP_037219230.1">
    <property type="nucleotide sequence ID" value="XM_037363586.1"/>
</dbReference>
<proteinExistence type="predicted"/>
<dbReference type="EMBL" id="JACAZF010000006">
    <property type="protein sequence ID" value="KAF7301230.1"/>
    <property type="molecule type" value="Genomic_DNA"/>
</dbReference>
<accession>A0A8H6SLW4</accession>
<dbReference type="PROSITE" id="PS50181">
    <property type="entry name" value="FBOX"/>
    <property type="match status" value="1"/>
</dbReference>
<feature type="region of interest" description="Disordered" evidence="1">
    <location>
        <begin position="1"/>
        <end position="29"/>
    </location>
</feature>
<feature type="domain" description="F-box" evidence="2">
    <location>
        <begin position="37"/>
        <end position="84"/>
    </location>
</feature>
<keyword evidence="4" id="KW-1185">Reference proteome</keyword>
<evidence type="ECO:0000259" key="2">
    <source>
        <dbReference type="PROSITE" id="PS50181"/>
    </source>
</evidence>
<evidence type="ECO:0000313" key="3">
    <source>
        <dbReference type="EMBL" id="KAF7301230.1"/>
    </source>
</evidence>
<evidence type="ECO:0000256" key="1">
    <source>
        <dbReference type="SAM" id="MobiDB-lite"/>
    </source>
</evidence>
<dbReference type="Proteomes" id="UP000636479">
    <property type="component" value="Unassembled WGS sequence"/>
</dbReference>
<dbReference type="GeneID" id="59346102"/>
<organism evidence="3 4">
    <name type="scientific">Mycena indigotica</name>
    <dbReference type="NCBI Taxonomy" id="2126181"/>
    <lineage>
        <taxon>Eukaryota</taxon>
        <taxon>Fungi</taxon>
        <taxon>Dikarya</taxon>
        <taxon>Basidiomycota</taxon>
        <taxon>Agaricomycotina</taxon>
        <taxon>Agaricomycetes</taxon>
        <taxon>Agaricomycetidae</taxon>
        <taxon>Agaricales</taxon>
        <taxon>Marasmiineae</taxon>
        <taxon>Mycenaceae</taxon>
        <taxon>Mycena</taxon>
    </lineage>
</organism>
<gene>
    <name evidence="3" type="ORF">MIND_00687800</name>
</gene>
<evidence type="ECO:0000313" key="4">
    <source>
        <dbReference type="Proteomes" id="UP000636479"/>
    </source>
</evidence>
<protein>
    <recommendedName>
        <fullName evidence="2">F-box domain-containing protein</fullName>
    </recommendedName>
</protein>
<feature type="region of interest" description="Disordered" evidence="1">
    <location>
        <begin position="344"/>
        <end position="363"/>
    </location>
</feature>
<dbReference type="AlphaFoldDB" id="A0A8H6SLW4"/>